<evidence type="ECO:0000313" key="2">
    <source>
        <dbReference type="EMBL" id="ODM03163.1"/>
    </source>
</evidence>
<evidence type="ECO:0000256" key="1">
    <source>
        <dbReference type="SAM" id="MobiDB-lite"/>
    </source>
</evidence>
<dbReference type="InterPro" id="IPR010394">
    <property type="entry name" value="5-nucleotidase"/>
</dbReference>
<proteinExistence type="predicted"/>
<dbReference type="PANTHER" id="PTHR31367:SF5">
    <property type="entry name" value="CYTOSOLIC 5'-NUCLEOTIDASE 1A"/>
    <property type="match status" value="1"/>
</dbReference>
<name>A0A1E3A327_9FIRM</name>
<evidence type="ECO:0000313" key="3">
    <source>
        <dbReference type="Proteomes" id="UP000094067"/>
    </source>
</evidence>
<dbReference type="PATRIC" id="fig|1432052.4.peg.4383"/>
<feature type="compositionally biased region" description="Basic and acidic residues" evidence="1">
    <location>
        <begin position="297"/>
        <end position="308"/>
    </location>
</feature>
<dbReference type="PANTHER" id="PTHR31367">
    <property type="entry name" value="CYTOSOLIC 5'-NUCLEOTIDASE 1 FAMILY MEMBER"/>
    <property type="match status" value="1"/>
</dbReference>
<sequence length="316" mass="35059">MAYELDNRLVIGISTRALFDLSLENEIFEKEGVESYRKYQIEHEGDILRPGPGFPLVKALLAINALPGQEGRVEVIIMSRNSADTSLRVFRSIEYYGLDITRAVLAGGASLAPYLEAFRTDLFLSAYEDDVQRAVDSGIAAGIICDGGREYAQEENIRQIRIAFDGDAVLFTDESERIFQEQGLAAFEENERLKADSPLEEGPFARFLKTIAALQQEFSPEQAPIRTALVTARSAPAHERVVRTLRAWNIRIDEAFFLGGISKKEILAAFGAHIFFDDQAAHTGNVSAAVPSARVPSPERKGRDDRKKNPGRKNIV</sequence>
<organism evidence="2 3">
    <name type="scientific">Eisenbergiella tayi</name>
    <dbReference type="NCBI Taxonomy" id="1432052"/>
    <lineage>
        <taxon>Bacteria</taxon>
        <taxon>Bacillati</taxon>
        <taxon>Bacillota</taxon>
        <taxon>Clostridia</taxon>
        <taxon>Lachnospirales</taxon>
        <taxon>Lachnospiraceae</taxon>
        <taxon>Eisenbergiella</taxon>
    </lineage>
</organism>
<accession>A0A1E3A327</accession>
<dbReference type="Pfam" id="PF06189">
    <property type="entry name" value="5-nucleotidase"/>
    <property type="match status" value="1"/>
</dbReference>
<protein>
    <submittedName>
        <fullName evidence="2">5'-nucleotidase</fullName>
    </submittedName>
</protein>
<dbReference type="GO" id="GO:0005737">
    <property type="term" value="C:cytoplasm"/>
    <property type="evidence" value="ECO:0007669"/>
    <property type="project" value="InterPro"/>
</dbReference>
<dbReference type="GO" id="GO:0008253">
    <property type="term" value="F:5'-nucleotidase activity"/>
    <property type="evidence" value="ECO:0007669"/>
    <property type="project" value="InterPro"/>
</dbReference>
<gene>
    <name evidence="2" type="ORF">BEI61_03957</name>
</gene>
<dbReference type="Proteomes" id="UP000094067">
    <property type="component" value="Unassembled WGS sequence"/>
</dbReference>
<comment type="caution">
    <text evidence="2">The sequence shown here is derived from an EMBL/GenBank/DDBJ whole genome shotgun (WGS) entry which is preliminary data.</text>
</comment>
<dbReference type="GO" id="GO:0000287">
    <property type="term" value="F:magnesium ion binding"/>
    <property type="evidence" value="ECO:0007669"/>
    <property type="project" value="InterPro"/>
</dbReference>
<dbReference type="RefSeq" id="WP_069153700.1">
    <property type="nucleotide sequence ID" value="NZ_DAWDRA010000767.1"/>
</dbReference>
<dbReference type="GO" id="GO:0009117">
    <property type="term" value="P:nucleotide metabolic process"/>
    <property type="evidence" value="ECO:0007669"/>
    <property type="project" value="InterPro"/>
</dbReference>
<dbReference type="AlphaFoldDB" id="A0A1E3A327"/>
<feature type="region of interest" description="Disordered" evidence="1">
    <location>
        <begin position="287"/>
        <end position="316"/>
    </location>
</feature>
<dbReference type="EMBL" id="MCGH01000003">
    <property type="protein sequence ID" value="ODM03163.1"/>
    <property type="molecule type" value="Genomic_DNA"/>
</dbReference>
<reference evidence="2 3" key="1">
    <citation type="submission" date="2016-07" db="EMBL/GenBank/DDBJ databases">
        <title>Characterization of isolates of Eisenbergiella tayi derived from blood cultures, using whole genome sequencing.</title>
        <authorList>
            <person name="Burdz T."/>
            <person name="Wiebe D."/>
            <person name="Huynh C."/>
            <person name="Bernard K."/>
        </authorList>
    </citation>
    <scope>NUCLEOTIDE SEQUENCE [LARGE SCALE GENOMIC DNA]</scope>
    <source>
        <strain evidence="2 3">NML 110608</strain>
    </source>
</reference>
<dbReference type="GO" id="GO:0000166">
    <property type="term" value="F:nucleotide binding"/>
    <property type="evidence" value="ECO:0007669"/>
    <property type="project" value="InterPro"/>
</dbReference>